<evidence type="ECO:0000313" key="2">
    <source>
        <dbReference type="Proteomes" id="UP000827872"/>
    </source>
</evidence>
<protein>
    <submittedName>
        <fullName evidence="1">Uncharacterized protein</fullName>
    </submittedName>
</protein>
<dbReference type="Proteomes" id="UP000827872">
    <property type="component" value="Linkage Group LG07"/>
</dbReference>
<evidence type="ECO:0000313" key="1">
    <source>
        <dbReference type="EMBL" id="KAH7995704.1"/>
    </source>
</evidence>
<accession>A0ACB8ESE9</accession>
<proteinExistence type="predicted"/>
<gene>
    <name evidence="1" type="ORF">K3G42_027743</name>
</gene>
<name>A0ACB8ESE9_9SAUR</name>
<comment type="caution">
    <text evidence="1">The sequence shown here is derived from an EMBL/GenBank/DDBJ whole genome shotgun (WGS) entry which is preliminary data.</text>
</comment>
<keyword evidence="2" id="KW-1185">Reference proteome</keyword>
<sequence length="104" mass="11140">MAIPTQVGGEMEKAPNNPELNLVALFPATPDTWHSLPTASLQLSSRARLQIVPKTSNFQPPSVLRSFLGVVWLQSAASTSYLSFLSPAVLTVNATPLEPGLHFA</sequence>
<organism evidence="1 2">
    <name type="scientific">Sphaerodactylus townsendi</name>
    <dbReference type="NCBI Taxonomy" id="933632"/>
    <lineage>
        <taxon>Eukaryota</taxon>
        <taxon>Metazoa</taxon>
        <taxon>Chordata</taxon>
        <taxon>Craniata</taxon>
        <taxon>Vertebrata</taxon>
        <taxon>Euteleostomi</taxon>
        <taxon>Lepidosauria</taxon>
        <taxon>Squamata</taxon>
        <taxon>Bifurcata</taxon>
        <taxon>Gekkota</taxon>
        <taxon>Sphaerodactylidae</taxon>
        <taxon>Sphaerodactylus</taxon>
    </lineage>
</organism>
<dbReference type="EMBL" id="CM037620">
    <property type="protein sequence ID" value="KAH7995704.1"/>
    <property type="molecule type" value="Genomic_DNA"/>
</dbReference>
<reference evidence="1" key="1">
    <citation type="submission" date="2021-08" db="EMBL/GenBank/DDBJ databases">
        <title>The first chromosome-level gecko genome reveals the dynamic sex chromosomes of Neotropical dwarf geckos (Sphaerodactylidae: Sphaerodactylus).</title>
        <authorList>
            <person name="Pinto B.J."/>
            <person name="Keating S.E."/>
            <person name="Gamble T."/>
        </authorList>
    </citation>
    <scope>NUCLEOTIDE SEQUENCE</scope>
    <source>
        <strain evidence="1">TG3544</strain>
    </source>
</reference>